<dbReference type="InterPro" id="IPR036138">
    <property type="entry name" value="PBP_dimer_sf"/>
</dbReference>
<dbReference type="Pfam" id="PF00905">
    <property type="entry name" value="Transpeptidase"/>
    <property type="match status" value="1"/>
</dbReference>
<dbReference type="GO" id="GO:0004180">
    <property type="term" value="F:carboxypeptidase activity"/>
    <property type="evidence" value="ECO:0007669"/>
    <property type="project" value="UniProtKB-KW"/>
</dbReference>
<evidence type="ECO:0000256" key="3">
    <source>
        <dbReference type="ARBA" id="ARBA00023136"/>
    </source>
</evidence>
<feature type="transmembrane region" description="Helical" evidence="4">
    <location>
        <begin position="43"/>
        <end position="62"/>
    </location>
</feature>
<evidence type="ECO:0000313" key="8">
    <source>
        <dbReference type="Proteomes" id="UP000297737"/>
    </source>
</evidence>
<feature type="domain" description="Penicillin-binding protein transpeptidase" evidence="5">
    <location>
        <begin position="249"/>
        <end position="533"/>
    </location>
</feature>
<keyword evidence="2" id="KW-0378">Hydrolase</keyword>
<reference evidence="7 8" key="1">
    <citation type="submission" date="2019-02" db="EMBL/GenBank/DDBJ databases">
        <title>Polymorphobacter sp. isolated from the lake at the Tibet of China.</title>
        <authorList>
            <person name="Li A."/>
        </authorList>
    </citation>
    <scope>NUCLEOTIDE SEQUENCE [LARGE SCALE GENOMIC DNA]</scope>
    <source>
        <strain evidence="7 8">DJ1R-1</strain>
    </source>
</reference>
<evidence type="ECO:0000256" key="4">
    <source>
        <dbReference type="SAM" id="Phobius"/>
    </source>
</evidence>
<dbReference type="PANTHER" id="PTHR30627">
    <property type="entry name" value="PEPTIDOGLYCAN D,D-TRANSPEPTIDASE"/>
    <property type="match status" value="1"/>
</dbReference>
<dbReference type="InterPro" id="IPR012338">
    <property type="entry name" value="Beta-lactam/transpept-like"/>
</dbReference>
<dbReference type="InterPro" id="IPR001460">
    <property type="entry name" value="PCN-bd_Tpept"/>
</dbReference>
<evidence type="ECO:0000256" key="2">
    <source>
        <dbReference type="ARBA" id="ARBA00022645"/>
    </source>
</evidence>
<evidence type="ECO:0000259" key="5">
    <source>
        <dbReference type="Pfam" id="PF00905"/>
    </source>
</evidence>
<dbReference type="InterPro" id="IPR005311">
    <property type="entry name" value="PBP_dimer"/>
</dbReference>
<gene>
    <name evidence="7" type="ORF">EUV02_09105</name>
</gene>
<keyword evidence="8" id="KW-1185">Reference proteome</keyword>
<dbReference type="PANTHER" id="PTHR30627:SF1">
    <property type="entry name" value="PEPTIDOGLYCAN D,D-TRANSPEPTIDASE FTSI"/>
    <property type="match status" value="1"/>
</dbReference>
<dbReference type="SUPFAM" id="SSF56601">
    <property type="entry name" value="beta-lactamase/transpeptidase-like"/>
    <property type="match status" value="1"/>
</dbReference>
<accession>A0A4Y9ENN8</accession>
<proteinExistence type="predicted"/>
<keyword evidence="2" id="KW-0121">Carboxypeptidase</keyword>
<dbReference type="GO" id="GO:0071555">
    <property type="term" value="P:cell wall organization"/>
    <property type="evidence" value="ECO:0007669"/>
    <property type="project" value="TreeGrafter"/>
</dbReference>
<dbReference type="GO" id="GO:0005886">
    <property type="term" value="C:plasma membrane"/>
    <property type="evidence" value="ECO:0007669"/>
    <property type="project" value="TreeGrafter"/>
</dbReference>
<dbReference type="AlphaFoldDB" id="A0A4Y9ENN8"/>
<feature type="domain" description="Penicillin-binding protein dimerisation" evidence="6">
    <location>
        <begin position="83"/>
        <end position="191"/>
    </location>
</feature>
<dbReference type="InterPro" id="IPR050515">
    <property type="entry name" value="Beta-lactam/transpept"/>
</dbReference>
<keyword evidence="2" id="KW-0645">Protease</keyword>
<dbReference type="RefSeq" id="WP_135245922.1">
    <property type="nucleotide sequence ID" value="NZ_SIHO01000002.1"/>
</dbReference>
<dbReference type="OrthoDB" id="9789078at2"/>
<evidence type="ECO:0000259" key="6">
    <source>
        <dbReference type="Pfam" id="PF03717"/>
    </source>
</evidence>
<keyword evidence="4" id="KW-0812">Transmembrane</keyword>
<dbReference type="Gene3D" id="3.40.710.10">
    <property type="entry name" value="DD-peptidase/beta-lactamase superfamily"/>
    <property type="match status" value="1"/>
</dbReference>
<sequence length="581" mass="62184">MTALPLRSEILSGAVGRPRSAASSPIQLAGQRQQTLALGRQRLMTGLLLFCIAIGVLVLRLADLSLLQGRPTVGANRSTGAIPVRGDIYDRNNVELARTFEAYGIAVAPRKLVGNPRVLAEQIAAILPDKTVDGIYKELTARNSFRYISRRVLPEQAKRINDLGEPAITLEREPERLYPNLNLAAHVIGYAVDGVGKVGVEKAFDHRLSDPSTRGTPMHLSIDARVQQALESEMGAVLADQRAQGAAGIVLDVQTGEVLALASLPDFNPNAPGKSDPATRYNKVSYGVYELGSTFKTLTIAMALDTGVVTSMNQKYDATNPIRIAGFTIHDDHALRRPETIPEIFIHSSNIGTAKMAAELGRDRQRAYLDKLGFLKQAEIELPERASPHFPPLSNWGELATMTIGFGHGLSVSLVHLASAYAAVVNGGVLRPATLLKVEPGHAPAGTRVFSPGTSDTMRALLRLVVTDGTGRKADAPGYRVGGKTGTAEKLSGGRYSKHANVSTFAAAFPMDHPRYVVVTMIDDPQGSKATYGFRTAGMVIAPAVSRIVQRIGPILGVTPDVNKDVDVAALLSEIHDKAAE</sequence>
<evidence type="ECO:0000313" key="7">
    <source>
        <dbReference type="EMBL" id="TFU03330.1"/>
    </source>
</evidence>
<organism evidence="7 8">
    <name type="scientific">Glacieibacterium arshaanense</name>
    <dbReference type="NCBI Taxonomy" id="2511025"/>
    <lineage>
        <taxon>Bacteria</taxon>
        <taxon>Pseudomonadati</taxon>
        <taxon>Pseudomonadota</taxon>
        <taxon>Alphaproteobacteria</taxon>
        <taxon>Sphingomonadales</taxon>
        <taxon>Sphingosinicellaceae</taxon>
        <taxon>Glacieibacterium</taxon>
    </lineage>
</organism>
<dbReference type="Gene3D" id="3.30.450.330">
    <property type="match status" value="1"/>
</dbReference>
<dbReference type="Gene3D" id="3.90.1310.10">
    <property type="entry name" value="Penicillin-binding protein 2a (Domain 2)"/>
    <property type="match status" value="1"/>
</dbReference>
<evidence type="ECO:0000256" key="1">
    <source>
        <dbReference type="ARBA" id="ARBA00004370"/>
    </source>
</evidence>
<protein>
    <submittedName>
        <fullName evidence="7">Penicillin-binding protein 2</fullName>
    </submittedName>
</protein>
<comment type="caution">
    <text evidence="7">The sequence shown here is derived from an EMBL/GenBank/DDBJ whole genome shotgun (WGS) entry which is preliminary data.</text>
</comment>
<dbReference type="SUPFAM" id="SSF56519">
    <property type="entry name" value="Penicillin binding protein dimerisation domain"/>
    <property type="match status" value="1"/>
</dbReference>
<keyword evidence="3 4" id="KW-0472">Membrane</keyword>
<dbReference type="GO" id="GO:0008658">
    <property type="term" value="F:penicillin binding"/>
    <property type="evidence" value="ECO:0007669"/>
    <property type="project" value="InterPro"/>
</dbReference>
<keyword evidence="4" id="KW-1133">Transmembrane helix</keyword>
<comment type="subcellular location">
    <subcellularLocation>
        <location evidence="1">Membrane</location>
    </subcellularLocation>
</comment>
<dbReference type="Proteomes" id="UP000297737">
    <property type="component" value="Unassembled WGS sequence"/>
</dbReference>
<dbReference type="Pfam" id="PF03717">
    <property type="entry name" value="PBP_dimer"/>
    <property type="match status" value="1"/>
</dbReference>
<dbReference type="EMBL" id="SIHO01000002">
    <property type="protein sequence ID" value="TFU03330.1"/>
    <property type="molecule type" value="Genomic_DNA"/>
</dbReference>
<name>A0A4Y9ENN8_9SPHN</name>